<dbReference type="PROSITE" id="PS50109">
    <property type="entry name" value="HIS_KIN"/>
    <property type="match status" value="1"/>
</dbReference>
<dbReference type="PROSITE" id="PS50112">
    <property type="entry name" value="PAS"/>
    <property type="match status" value="3"/>
</dbReference>
<dbReference type="InterPro" id="IPR005467">
    <property type="entry name" value="His_kinase_dom"/>
</dbReference>
<dbReference type="SMART" id="SM00388">
    <property type="entry name" value="HisKA"/>
    <property type="match status" value="1"/>
</dbReference>
<evidence type="ECO:0000256" key="6">
    <source>
        <dbReference type="ARBA" id="ARBA00022777"/>
    </source>
</evidence>
<dbReference type="SUPFAM" id="SSF47384">
    <property type="entry name" value="Homodimeric domain of signal transducing histidine kinase"/>
    <property type="match status" value="1"/>
</dbReference>
<feature type="domain" description="PAC" evidence="11">
    <location>
        <begin position="355"/>
        <end position="407"/>
    </location>
</feature>
<reference evidence="12 13" key="1">
    <citation type="submission" date="2019-11" db="EMBL/GenBank/DDBJ databases">
        <title>Bacillus idriensis genome.</title>
        <authorList>
            <person name="Konopka E.N."/>
            <person name="Newman J.D."/>
        </authorList>
    </citation>
    <scope>NUCLEOTIDE SEQUENCE [LARGE SCALE GENOMIC DNA]</scope>
    <source>
        <strain evidence="12 13">DSM 19097</strain>
    </source>
</reference>
<dbReference type="SUPFAM" id="SSF55874">
    <property type="entry name" value="ATPase domain of HSP90 chaperone/DNA topoisomerase II/histidine kinase"/>
    <property type="match status" value="1"/>
</dbReference>
<dbReference type="Gene3D" id="3.30.565.10">
    <property type="entry name" value="Histidine kinase-like ATPase, C-terminal domain"/>
    <property type="match status" value="1"/>
</dbReference>
<keyword evidence="8" id="KW-0902">Two-component regulatory system</keyword>
<dbReference type="Pfam" id="PF00512">
    <property type="entry name" value="HisKA"/>
    <property type="match status" value="1"/>
</dbReference>
<evidence type="ECO:0000259" key="9">
    <source>
        <dbReference type="PROSITE" id="PS50109"/>
    </source>
</evidence>
<keyword evidence="6" id="KW-0418">Kinase</keyword>
<evidence type="ECO:0000256" key="1">
    <source>
        <dbReference type="ARBA" id="ARBA00000085"/>
    </source>
</evidence>
<dbReference type="Gene3D" id="3.30.450.20">
    <property type="entry name" value="PAS domain"/>
    <property type="match status" value="3"/>
</dbReference>
<dbReference type="InterPro" id="IPR003661">
    <property type="entry name" value="HisK_dim/P_dom"/>
</dbReference>
<dbReference type="Proteomes" id="UP000441585">
    <property type="component" value="Unassembled WGS sequence"/>
</dbReference>
<evidence type="ECO:0000256" key="5">
    <source>
        <dbReference type="ARBA" id="ARBA00022741"/>
    </source>
</evidence>
<dbReference type="InterPro" id="IPR000014">
    <property type="entry name" value="PAS"/>
</dbReference>
<accession>A0A6I2MDK7</accession>
<dbReference type="Pfam" id="PF08447">
    <property type="entry name" value="PAS_3"/>
    <property type="match status" value="1"/>
</dbReference>
<proteinExistence type="predicted"/>
<dbReference type="NCBIfam" id="TIGR00229">
    <property type="entry name" value="sensory_box"/>
    <property type="match status" value="3"/>
</dbReference>
<dbReference type="CDD" id="cd00130">
    <property type="entry name" value="PAS"/>
    <property type="match status" value="3"/>
</dbReference>
<keyword evidence="4" id="KW-0808">Transferase</keyword>
<organism evidence="12 13">
    <name type="scientific">Metabacillus idriensis</name>
    <dbReference type="NCBI Taxonomy" id="324768"/>
    <lineage>
        <taxon>Bacteria</taxon>
        <taxon>Bacillati</taxon>
        <taxon>Bacillota</taxon>
        <taxon>Bacilli</taxon>
        <taxon>Bacillales</taxon>
        <taxon>Bacillaceae</taxon>
        <taxon>Metabacillus</taxon>
    </lineage>
</organism>
<dbReference type="InterPro" id="IPR000700">
    <property type="entry name" value="PAS-assoc_C"/>
</dbReference>
<feature type="domain" description="PAC" evidence="11">
    <location>
        <begin position="230"/>
        <end position="281"/>
    </location>
</feature>
<dbReference type="CDD" id="cd00082">
    <property type="entry name" value="HisKA"/>
    <property type="match status" value="1"/>
</dbReference>
<dbReference type="PANTHER" id="PTHR43065:SF10">
    <property type="entry name" value="PEROXIDE STRESS-ACTIVATED HISTIDINE KINASE MAK3"/>
    <property type="match status" value="1"/>
</dbReference>
<dbReference type="InterPro" id="IPR036097">
    <property type="entry name" value="HisK_dim/P_sf"/>
</dbReference>
<feature type="domain" description="Histidine kinase" evidence="9">
    <location>
        <begin position="420"/>
        <end position="626"/>
    </location>
</feature>
<feature type="domain" description="PAS" evidence="10">
    <location>
        <begin position="157"/>
        <end position="227"/>
    </location>
</feature>
<dbReference type="InterPro" id="IPR001610">
    <property type="entry name" value="PAC"/>
</dbReference>
<dbReference type="SMART" id="SM00086">
    <property type="entry name" value="PAC"/>
    <property type="match status" value="3"/>
</dbReference>
<evidence type="ECO:0000313" key="13">
    <source>
        <dbReference type="Proteomes" id="UP000441585"/>
    </source>
</evidence>
<dbReference type="GO" id="GO:0006355">
    <property type="term" value="P:regulation of DNA-templated transcription"/>
    <property type="evidence" value="ECO:0007669"/>
    <property type="project" value="InterPro"/>
</dbReference>
<feature type="domain" description="PAS" evidence="10">
    <location>
        <begin position="282"/>
        <end position="352"/>
    </location>
</feature>
<gene>
    <name evidence="12" type="ORF">GJU41_10955</name>
</gene>
<dbReference type="AlphaFoldDB" id="A0A6I2MDK7"/>
<evidence type="ECO:0000256" key="7">
    <source>
        <dbReference type="ARBA" id="ARBA00022840"/>
    </source>
</evidence>
<keyword evidence="7" id="KW-0067">ATP-binding</keyword>
<protein>
    <recommendedName>
        <fullName evidence="2">histidine kinase</fullName>
        <ecNumber evidence="2">2.7.13.3</ecNumber>
    </recommendedName>
</protein>
<dbReference type="PRINTS" id="PR00344">
    <property type="entry name" value="BCTRLSENSOR"/>
</dbReference>
<feature type="domain" description="PAS" evidence="10">
    <location>
        <begin position="26"/>
        <end position="103"/>
    </location>
</feature>
<dbReference type="PANTHER" id="PTHR43065">
    <property type="entry name" value="SENSOR HISTIDINE KINASE"/>
    <property type="match status" value="1"/>
</dbReference>
<dbReference type="InterPro" id="IPR036890">
    <property type="entry name" value="HATPase_C_sf"/>
</dbReference>
<comment type="catalytic activity">
    <reaction evidence="1">
        <text>ATP + protein L-histidine = ADP + protein N-phospho-L-histidine.</text>
        <dbReference type="EC" id="2.7.13.3"/>
    </reaction>
</comment>
<dbReference type="PROSITE" id="PS50113">
    <property type="entry name" value="PAC"/>
    <property type="match status" value="2"/>
</dbReference>
<keyword evidence="13" id="KW-1185">Reference proteome</keyword>
<evidence type="ECO:0000313" key="12">
    <source>
        <dbReference type="EMBL" id="MRX54491.1"/>
    </source>
</evidence>
<dbReference type="InterPro" id="IPR003594">
    <property type="entry name" value="HATPase_dom"/>
</dbReference>
<dbReference type="GO" id="GO:0005524">
    <property type="term" value="F:ATP binding"/>
    <property type="evidence" value="ECO:0007669"/>
    <property type="project" value="UniProtKB-KW"/>
</dbReference>
<dbReference type="GO" id="GO:0000155">
    <property type="term" value="F:phosphorelay sensor kinase activity"/>
    <property type="evidence" value="ECO:0007669"/>
    <property type="project" value="InterPro"/>
</dbReference>
<sequence>MGMNVLGGGWTAMKNLEQAHEEKVLSQEKLDGLMEVYLNQLENSPTAFLIHENRKWTYINPSARRLLGYTCKEDLIGKPIWNSIDPQYKEMIEQRITDTKNGFTPTSMEQIWYTKKGLPINVEVTTLPNVWGDMQSTQVIIRDVTNKKKLEKEHEETIKKFRLITENMRDIVGLLDENGLFTYVSPSYKEVLGYDMSEAVGYSPFQFVHPEDREQIADQFYKMLKENRQLTVEYRYLCKDNTYIWLESHGVPVTENETLKHAIVISRNITQRKQTEEKLRKSESKYRIILEHSNDLICVVDLKGNYKYASPSYKKILGYEPESMIGQNVFNYILAEDQDKAEEIMSTLFTTKEPVTIPYHKISHSGQAVLFEGKGMAVLNQHGEPESIVFISRDITEKRKVEDYIRNYEKLTVLGELAAGVAHEIRNPLTSIKGFFKLLTEEDSNGKDKKYQNVIMDELSRIEQIVNEFMALARPQAIHLKESTNIVQLLKDTMILLNPEASLRNVDIDLQFDSDAAQIECEKNQIKQVFINVMKNAIEAMPDGGRLKIRGESIEGFYYRLTFEDNGTGIDEKRLEKLGTPFFTTKEKGIGLGLTISNKIITEHNGEFKLESEMGKGTKVIIRLKK</sequence>
<evidence type="ECO:0000256" key="2">
    <source>
        <dbReference type="ARBA" id="ARBA00012438"/>
    </source>
</evidence>
<evidence type="ECO:0000256" key="8">
    <source>
        <dbReference type="ARBA" id="ARBA00023012"/>
    </source>
</evidence>
<evidence type="ECO:0000256" key="3">
    <source>
        <dbReference type="ARBA" id="ARBA00022553"/>
    </source>
</evidence>
<dbReference type="EC" id="2.7.13.3" evidence="2"/>
<evidence type="ECO:0000256" key="4">
    <source>
        <dbReference type="ARBA" id="ARBA00022679"/>
    </source>
</evidence>
<dbReference type="SMART" id="SM00091">
    <property type="entry name" value="PAS"/>
    <property type="match status" value="3"/>
</dbReference>
<dbReference type="InterPro" id="IPR035965">
    <property type="entry name" value="PAS-like_dom_sf"/>
</dbReference>
<evidence type="ECO:0000259" key="10">
    <source>
        <dbReference type="PROSITE" id="PS50112"/>
    </source>
</evidence>
<evidence type="ECO:0000259" key="11">
    <source>
        <dbReference type="PROSITE" id="PS50113"/>
    </source>
</evidence>
<dbReference type="SUPFAM" id="SSF55785">
    <property type="entry name" value="PYP-like sensor domain (PAS domain)"/>
    <property type="match status" value="3"/>
</dbReference>
<dbReference type="Pfam" id="PF08448">
    <property type="entry name" value="PAS_4"/>
    <property type="match status" value="1"/>
</dbReference>
<comment type="caution">
    <text evidence="12">The sequence shown here is derived from an EMBL/GenBank/DDBJ whole genome shotgun (WGS) entry which is preliminary data.</text>
</comment>
<dbReference type="SMART" id="SM00387">
    <property type="entry name" value="HATPase_c"/>
    <property type="match status" value="1"/>
</dbReference>
<dbReference type="InterPro" id="IPR013656">
    <property type="entry name" value="PAS_4"/>
</dbReference>
<dbReference type="Gene3D" id="1.10.287.130">
    <property type="match status" value="1"/>
</dbReference>
<name>A0A6I2MDK7_9BACI</name>
<keyword evidence="5" id="KW-0547">Nucleotide-binding</keyword>
<dbReference type="EMBL" id="WKKF01000002">
    <property type="protein sequence ID" value="MRX54491.1"/>
    <property type="molecule type" value="Genomic_DNA"/>
</dbReference>
<dbReference type="Pfam" id="PF02518">
    <property type="entry name" value="HATPase_c"/>
    <property type="match status" value="1"/>
</dbReference>
<dbReference type="InterPro" id="IPR013655">
    <property type="entry name" value="PAS_fold_3"/>
</dbReference>
<keyword evidence="3" id="KW-0597">Phosphoprotein</keyword>
<dbReference type="InterPro" id="IPR004358">
    <property type="entry name" value="Sig_transdc_His_kin-like_C"/>
</dbReference>
<dbReference type="Pfam" id="PF13426">
    <property type="entry name" value="PAS_9"/>
    <property type="match status" value="1"/>
</dbReference>